<gene>
    <name evidence="1" type="ORF">ATANTOWER_005694</name>
</gene>
<comment type="caution">
    <text evidence="1">The sequence shown here is derived from an EMBL/GenBank/DDBJ whole genome shotgun (WGS) entry which is preliminary data.</text>
</comment>
<accession>A0ABU7AW84</accession>
<name>A0ABU7AW84_9TELE</name>
<dbReference type="EMBL" id="JAHUTI010031140">
    <property type="protein sequence ID" value="MED6242511.1"/>
    <property type="molecule type" value="Genomic_DNA"/>
</dbReference>
<sequence length="109" mass="12212">MRMFLVMQQQVVENAEENPKTKMNVDSSIWAFQLLSVMSVEDSMKPVSPSYQIITKHKHFQISARLSGGSTSEEPAHVLPSEHSFIPHPVLSLITLAGAFYSFLSFTTI</sequence>
<dbReference type="Proteomes" id="UP001345963">
    <property type="component" value="Unassembled WGS sequence"/>
</dbReference>
<evidence type="ECO:0000313" key="1">
    <source>
        <dbReference type="EMBL" id="MED6242511.1"/>
    </source>
</evidence>
<organism evidence="1 2">
    <name type="scientific">Ataeniobius toweri</name>
    <dbReference type="NCBI Taxonomy" id="208326"/>
    <lineage>
        <taxon>Eukaryota</taxon>
        <taxon>Metazoa</taxon>
        <taxon>Chordata</taxon>
        <taxon>Craniata</taxon>
        <taxon>Vertebrata</taxon>
        <taxon>Euteleostomi</taxon>
        <taxon>Actinopterygii</taxon>
        <taxon>Neopterygii</taxon>
        <taxon>Teleostei</taxon>
        <taxon>Neoteleostei</taxon>
        <taxon>Acanthomorphata</taxon>
        <taxon>Ovalentaria</taxon>
        <taxon>Atherinomorphae</taxon>
        <taxon>Cyprinodontiformes</taxon>
        <taxon>Goodeidae</taxon>
        <taxon>Ataeniobius</taxon>
    </lineage>
</organism>
<protein>
    <submittedName>
        <fullName evidence="1">Uncharacterized protein</fullName>
    </submittedName>
</protein>
<keyword evidence="2" id="KW-1185">Reference proteome</keyword>
<proteinExistence type="predicted"/>
<evidence type="ECO:0000313" key="2">
    <source>
        <dbReference type="Proteomes" id="UP001345963"/>
    </source>
</evidence>
<reference evidence="1 2" key="1">
    <citation type="submission" date="2021-07" db="EMBL/GenBank/DDBJ databases">
        <authorList>
            <person name="Palmer J.M."/>
        </authorList>
    </citation>
    <scope>NUCLEOTIDE SEQUENCE [LARGE SCALE GENOMIC DNA]</scope>
    <source>
        <strain evidence="1 2">AT_MEX2019</strain>
        <tissue evidence="1">Muscle</tissue>
    </source>
</reference>